<reference evidence="5 6" key="1">
    <citation type="submission" date="2023-07" db="EMBL/GenBank/DDBJ databases">
        <title>Sorghum-associated microbial communities from plants grown in Nebraska, USA.</title>
        <authorList>
            <person name="Schachtman D."/>
        </authorList>
    </citation>
    <scope>NUCLEOTIDE SEQUENCE [LARGE SCALE GENOMIC DNA]</scope>
    <source>
        <strain evidence="5 6">CC482</strain>
    </source>
</reference>
<dbReference type="RefSeq" id="WP_307203155.1">
    <property type="nucleotide sequence ID" value="NZ_JAUSST010000003.1"/>
</dbReference>
<evidence type="ECO:0000259" key="4">
    <source>
        <dbReference type="PROSITE" id="PS51462"/>
    </source>
</evidence>
<dbReference type="Proteomes" id="UP001229346">
    <property type="component" value="Unassembled WGS sequence"/>
</dbReference>
<dbReference type="PANTHER" id="PTHR43046">
    <property type="entry name" value="GDP-MANNOSE MANNOSYL HYDROLASE"/>
    <property type="match status" value="1"/>
</dbReference>
<dbReference type="InterPro" id="IPR020084">
    <property type="entry name" value="NUDIX_hydrolase_CS"/>
</dbReference>
<evidence type="ECO:0000256" key="2">
    <source>
        <dbReference type="ARBA" id="ARBA00022801"/>
    </source>
</evidence>
<evidence type="ECO:0000256" key="1">
    <source>
        <dbReference type="ARBA" id="ARBA00001946"/>
    </source>
</evidence>
<protein>
    <submittedName>
        <fullName evidence="5">8-oxo-dGTP pyrophosphatase MutT (NUDIX family)</fullName>
    </submittedName>
</protein>
<organism evidence="5 6">
    <name type="scientific">Paenibacillus harenae</name>
    <dbReference type="NCBI Taxonomy" id="306543"/>
    <lineage>
        <taxon>Bacteria</taxon>
        <taxon>Bacillati</taxon>
        <taxon>Bacillota</taxon>
        <taxon>Bacilli</taxon>
        <taxon>Bacillales</taxon>
        <taxon>Paenibacillaceae</taxon>
        <taxon>Paenibacillus</taxon>
    </lineage>
</organism>
<gene>
    <name evidence="5" type="ORF">J2T15_001799</name>
</gene>
<dbReference type="SUPFAM" id="SSF55811">
    <property type="entry name" value="Nudix"/>
    <property type="match status" value="1"/>
</dbReference>
<dbReference type="EMBL" id="JAUSSU010000003">
    <property type="protein sequence ID" value="MDQ0112364.1"/>
    <property type="molecule type" value="Genomic_DNA"/>
</dbReference>
<keyword evidence="6" id="KW-1185">Reference proteome</keyword>
<name>A0ABT9U1Q9_PAEHA</name>
<proteinExistence type="inferred from homology"/>
<dbReference type="Pfam" id="PF00293">
    <property type="entry name" value="NUDIX"/>
    <property type="match status" value="1"/>
</dbReference>
<evidence type="ECO:0000313" key="6">
    <source>
        <dbReference type="Proteomes" id="UP001229346"/>
    </source>
</evidence>
<feature type="domain" description="Nudix hydrolase" evidence="4">
    <location>
        <begin position="15"/>
        <end position="150"/>
    </location>
</feature>
<comment type="cofactor">
    <cofactor evidence="1">
        <name>Mg(2+)</name>
        <dbReference type="ChEBI" id="CHEBI:18420"/>
    </cofactor>
</comment>
<dbReference type="PROSITE" id="PS51462">
    <property type="entry name" value="NUDIX"/>
    <property type="match status" value="1"/>
</dbReference>
<dbReference type="PROSITE" id="PS00893">
    <property type="entry name" value="NUDIX_BOX"/>
    <property type="match status" value="1"/>
</dbReference>
<dbReference type="PRINTS" id="PR00502">
    <property type="entry name" value="NUDIXFAMILY"/>
</dbReference>
<sequence length="152" mass="17089">MGYIMELRKAVGTTPIIMAGACVIVIDKQERMLLQLRADNGLWGLPGGALEPGEAMEQVARRELLEETGLIAGEIRLLDIFSGNEMYYRYPHGDEVYNVVAAYLCNEYEGELRVEEAEVRELAFFPVQALPEAINPADKPIIRSFLRQISEE</sequence>
<dbReference type="PANTHER" id="PTHR43046:SF2">
    <property type="entry name" value="8-OXO-DGTP DIPHOSPHATASE-RELATED"/>
    <property type="match status" value="1"/>
</dbReference>
<dbReference type="InterPro" id="IPR015797">
    <property type="entry name" value="NUDIX_hydrolase-like_dom_sf"/>
</dbReference>
<keyword evidence="2 3" id="KW-0378">Hydrolase</keyword>
<accession>A0ABT9U1Q9</accession>
<comment type="caution">
    <text evidence="5">The sequence shown here is derived from an EMBL/GenBank/DDBJ whole genome shotgun (WGS) entry which is preliminary data.</text>
</comment>
<evidence type="ECO:0000256" key="3">
    <source>
        <dbReference type="RuleBase" id="RU003476"/>
    </source>
</evidence>
<dbReference type="Gene3D" id="3.90.79.10">
    <property type="entry name" value="Nucleoside Triphosphate Pyrophosphohydrolase"/>
    <property type="match status" value="1"/>
</dbReference>
<evidence type="ECO:0000313" key="5">
    <source>
        <dbReference type="EMBL" id="MDQ0112364.1"/>
    </source>
</evidence>
<dbReference type="CDD" id="cd04677">
    <property type="entry name" value="NUDIX_Hydrolase"/>
    <property type="match status" value="1"/>
</dbReference>
<comment type="similarity">
    <text evidence="3">Belongs to the Nudix hydrolase family.</text>
</comment>
<dbReference type="InterPro" id="IPR020476">
    <property type="entry name" value="Nudix_hydrolase"/>
</dbReference>
<dbReference type="InterPro" id="IPR000086">
    <property type="entry name" value="NUDIX_hydrolase_dom"/>
</dbReference>